<dbReference type="RefSeq" id="WP_224000185.1">
    <property type="nucleotide sequence ID" value="NZ_CAJZAF010000003.1"/>
</dbReference>
<name>A0ABN7XYF8_9BURK</name>
<sequence length="205" mass="22337">MLARLSALRRQVQAVSREARDAAAKTAPADSDRFHARLAGMLDDWIRQSSGAPQIVCLAAAAELGVAERGHLDMCSLAALQGEEAELRVLYWTASRRISARALRVGRAPVMGGARPEPPSSRAGAAHRAKKPCRACLALMAQPRTQAGHDQLYPTAMPESRRLGQEILMQKRQYGCATCRAAWTRHQSSCEPFAYWVMLSAARSG</sequence>
<evidence type="ECO:0000313" key="1">
    <source>
        <dbReference type="EMBL" id="CAG9166129.1"/>
    </source>
</evidence>
<gene>
    <name evidence="1" type="ORF">LMG23994_00907</name>
</gene>
<keyword evidence="2" id="KW-1185">Reference proteome</keyword>
<reference evidence="1 2" key="1">
    <citation type="submission" date="2021-08" db="EMBL/GenBank/DDBJ databases">
        <authorList>
            <person name="Peeters C."/>
        </authorList>
    </citation>
    <scope>NUCLEOTIDE SEQUENCE [LARGE SCALE GENOMIC DNA]</scope>
    <source>
        <strain evidence="1 2">LMG 23994</strain>
    </source>
</reference>
<comment type="caution">
    <text evidence="1">The sequence shown here is derived from an EMBL/GenBank/DDBJ whole genome shotgun (WGS) entry which is preliminary data.</text>
</comment>
<dbReference type="EMBL" id="CAJZAF010000003">
    <property type="protein sequence ID" value="CAG9166129.1"/>
    <property type="molecule type" value="Genomic_DNA"/>
</dbReference>
<dbReference type="Proteomes" id="UP000701702">
    <property type="component" value="Unassembled WGS sequence"/>
</dbReference>
<proteinExistence type="predicted"/>
<evidence type="ECO:0000313" key="2">
    <source>
        <dbReference type="Proteomes" id="UP000701702"/>
    </source>
</evidence>
<organism evidence="1 2">
    <name type="scientific">Cupriavidus pinatubonensis</name>
    <dbReference type="NCBI Taxonomy" id="248026"/>
    <lineage>
        <taxon>Bacteria</taxon>
        <taxon>Pseudomonadati</taxon>
        <taxon>Pseudomonadota</taxon>
        <taxon>Betaproteobacteria</taxon>
        <taxon>Burkholderiales</taxon>
        <taxon>Burkholderiaceae</taxon>
        <taxon>Cupriavidus</taxon>
    </lineage>
</organism>
<accession>A0ABN7XYF8</accession>
<protein>
    <submittedName>
        <fullName evidence="1">Uncharacterized protein</fullName>
    </submittedName>
</protein>